<accession>A0ACB7JA08</accession>
<proteinExistence type="predicted"/>
<dbReference type="EMBL" id="WQMT02000001">
    <property type="protein sequence ID" value="KAG9227437.1"/>
    <property type="molecule type" value="Genomic_DNA"/>
</dbReference>
<protein>
    <submittedName>
        <fullName evidence="1">Uncharacterized protein</fullName>
    </submittedName>
</protein>
<sequence length="441" mass="48507">MDQLALDEEDDHIVYNTFQTLNMFRILALMSLAGALFLRARSASIATASVVPFSSKSDRTWLWGWAWGSESTVSVVDRTPVVSWISRPAAFGAELGNPLLGYVIPISSFTEPCAANESYHETPKELNWGCPSLCVTGPHQPEPAETWIALVQRGGCEFVHKVREAQRLGAKAVVVGGNDPDVSGYPDTLVNMYSQEDASDIKIASTFIKHSAYMELSSLIASSNTSHSGLQTLSLLITAEYSAWEWYSPVITFVIILLLPSILTFITLLVHRIRAARAAQLDRAPEEVVLNLPWKVWTGNGWEKHEGSIDSSQSAPPSKPPAGVATTVTSEEAAEEATGASSSTSNQANQPWFEQQMECAICLSQFEKGDRVRVLPCHHIFHLEEVDEWLIQRKKLCPVCKADVTKPPPDHEVHPHATSATEPEAQEPPPTERTPLINDRS</sequence>
<dbReference type="Proteomes" id="UP000824881">
    <property type="component" value="Unassembled WGS sequence"/>
</dbReference>
<gene>
    <name evidence="1" type="ORF">CCMSSC00406_0000917</name>
</gene>
<evidence type="ECO:0000313" key="2">
    <source>
        <dbReference type="Proteomes" id="UP000824881"/>
    </source>
</evidence>
<reference evidence="1 2" key="1">
    <citation type="journal article" date="2021" name="Appl. Environ. Microbiol.">
        <title>Genetic linkage and physical mapping for an oyster mushroom Pleurotus cornucopiae and QTL analysis for the trait cap color.</title>
        <authorList>
            <person name="Zhang Y."/>
            <person name="Gao W."/>
            <person name="Sonnenberg A."/>
            <person name="Chen Q."/>
            <person name="Zhang J."/>
            <person name="Huang C."/>
        </authorList>
    </citation>
    <scope>NUCLEOTIDE SEQUENCE [LARGE SCALE GENOMIC DNA]</scope>
    <source>
        <strain evidence="1">CCMSSC00406</strain>
    </source>
</reference>
<keyword evidence="2" id="KW-1185">Reference proteome</keyword>
<comment type="caution">
    <text evidence="1">The sequence shown here is derived from an EMBL/GenBank/DDBJ whole genome shotgun (WGS) entry which is preliminary data.</text>
</comment>
<name>A0ACB7JA08_PLECO</name>
<evidence type="ECO:0000313" key="1">
    <source>
        <dbReference type="EMBL" id="KAG9227437.1"/>
    </source>
</evidence>
<organism evidence="1 2">
    <name type="scientific">Pleurotus cornucopiae</name>
    <name type="common">Cornucopia mushroom</name>
    <dbReference type="NCBI Taxonomy" id="5321"/>
    <lineage>
        <taxon>Eukaryota</taxon>
        <taxon>Fungi</taxon>
        <taxon>Dikarya</taxon>
        <taxon>Basidiomycota</taxon>
        <taxon>Agaricomycotina</taxon>
        <taxon>Agaricomycetes</taxon>
        <taxon>Agaricomycetidae</taxon>
        <taxon>Agaricales</taxon>
        <taxon>Pleurotineae</taxon>
        <taxon>Pleurotaceae</taxon>
        <taxon>Pleurotus</taxon>
    </lineage>
</organism>